<reference evidence="3 4" key="1">
    <citation type="submission" date="2024-06" db="EMBL/GenBank/DDBJ databases">
        <title>The Natural Products Discovery Center: Release of the First 8490 Sequenced Strains for Exploring Actinobacteria Biosynthetic Diversity.</title>
        <authorList>
            <person name="Kalkreuter E."/>
            <person name="Kautsar S.A."/>
            <person name="Yang D."/>
            <person name="Bader C.D."/>
            <person name="Teijaro C.N."/>
            <person name="Fluegel L."/>
            <person name="Davis C.M."/>
            <person name="Simpson J.R."/>
            <person name="Lauterbach L."/>
            <person name="Steele A.D."/>
            <person name="Gui C."/>
            <person name="Meng S."/>
            <person name="Li G."/>
            <person name="Viehrig K."/>
            <person name="Ye F."/>
            <person name="Su P."/>
            <person name="Kiefer A.F."/>
            <person name="Nichols A."/>
            <person name="Cepeda A.J."/>
            <person name="Yan W."/>
            <person name="Fan B."/>
            <person name="Jiang Y."/>
            <person name="Adhikari A."/>
            <person name="Zheng C.-J."/>
            <person name="Schuster L."/>
            <person name="Cowan T.M."/>
            <person name="Smanski M.J."/>
            <person name="Chevrette M.G."/>
            <person name="De Carvalho L.P.S."/>
            <person name="Shen B."/>
        </authorList>
    </citation>
    <scope>NUCLEOTIDE SEQUENCE [LARGE SCALE GENOMIC DNA]</scope>
    <source>
        <strain evidence="3 4">NPDC000837</strain>
    </source>
</reference>
<keyword evidence="3" id="KW-0378">Hydrolase</keyword>
<keyword evidence="1" id="KW-0677">Repeat</keyword>
<gene>
    <name evidence="3" type="ORF">ABT276_04280</name>
</gene>
<organism evidence="3 4">
    <name type="scientific">Streptomyces xantholiticus</name>
    <dbReference type="NCBI Taxonomy" id="68285"/>
    <lineage>
        <taxon>Bacteria</taxon>
        <taxon>Bacillati</taxon>
        <taxon>Actinomycetota</taxon>
        <taxon>Actinomycetes</taxon>
        <taxon>Kitasatosporales</taxon>
        <taxon>Streptomycetaceae</taxon>
        <taxon>Streptomyces</taxon>
    </lineage>
</organism>
<feature type="domain" description="Clp R" evidence="2">
    <location>
        <begin position="2"/>
        <end position="186"/>
    </location>
</feature>
<dbReference type="Pfam" id="PF02861">
    <property type="entry name" value="Clp_N"/>
    <property type="match status" value="2"/>
</dbReference>
<evidence type="ECO:0000256" key="1">
    <source>
        <dbReference type="PROSITE-ProRule" id="PRU01251"/>
    </source>
</evidence>
<evidence type="ECO:0000259" key="2">
    <source>
        <dbReference type="PROSITE" id="PS51903"/>
    </source>
</evidence>
<dbReference type="InterPro" id="IPR004176">
    <property type="entry name" value="Clp_R_N"/>
</dbReference>
<dbReference type="SUPFAM" id="SSF81923">
    <property type="entry name" value="Double Clp-N motif"/>
    <property type="match status" value="2"/>
</dbReference>
<dbReference type="PROSITE" id="PS51903">
    <property type="entry name" value="CLP_R"/>
    <property type="match status" value="1"/>
</dbReference>
<keyword evidence="3" id="KW-0645">Protease</keyword>
<evidence type="ECO:0000313" key="3">
    <source>
        <dbReference type="EMBL" id="MER6612607.1"/>
    </source>
</evidence>
<name>A0ABV1UQR7_9ACTN</name>
<dbReference type="GO" id="GO:0006508">
    <property type="term" value="P:proteolysis"/>
    <property type="evidence" value="ECO:0007669"/>
    <property type="project" value="UniProtKB-KW"/>
</dbReference>
<evidence type="ECO:0000313" key="4">
    <source>
        <dbReference type="Proteomes" id="UP001445472"/>
    </source>
</evidence>
<proteinExistence type="predicted"/>
<dbReference type="EMBL" id="JBEPBX010000003">
    <property type="protein sequence ID" value="MER6612607.1"/>
    <property type="molecule type" value="Genomic_DNA"/>
</dbReference>
<dbReference type="Proteomes" id="UP001445472">
    <property type="component" value="Unassembled WGS sequence"/>
</dbReference>
<comment type="caution">
    <text evidence="3">The sequence shown here is derived from an EMBL/GenBank/DDBJ whole genome shotgun (WGS) entry which is preliminary data.</text>
</comment>
<dbReference type="RefSeq" id="WP_100109032.1">
    <property type="nucleotide sequence ID" value="NZ_JBEPBX010000003.1"/>
</dbReference>
<sequence>MFERFTDDARAVVIGATACAERADASTVTNEHLLLALMDVEGARTAFAFRALGIMDRRASLEAALADARRRGGMTKADEQALAGLGIDVGEIVARVEETHGAGALAGDRKDRRWWSGHRSFTREAKQTLEKSLRIALGRRDRSIGAEHILLALTAVPGVVSEALADHGATYATLERAMFGGEADGGTAKAG</sequence>
<accession>A0ABV1UQR7</accession>
<dbReference type="GO" id="GO:0008233">
    <property type="term" value="F:peptidase activity"/>
    <property type="evidence" value="ECO:0007669"/>
    <property type="project" value="UniProtKB-KW"/>
</dbReference>
<dbReference type="InterPro" id="IPR036628">
    <property type="entry name" value="Clp_N_dom_sf"/>
</dbReference>
<protein>
    <submittedName>
        <fullName evidence="3">Clp protease N-terminal domain-containing protein</fullName>
    </submittedName>
</protein>
<keyword evidence="4" id="KW-1185">Reference proteome</keyword>
<dbReference type="Gene3D" id="1.10.1780.10">
    <property type="entry name" value="Clp, N-terminal domain"/>
    <property type="match status" value="1"/>
</dbReference>